<name>A0ABT7C9L2_9MICO</name>
<reference evidence="1" key="1">
    <citation type="submission" date="2018-03" db="EMBL/GenBank/DDBJ databases">
        <authorList>
            <person name="Nunes O.C."/>
            <person name="Lopes A.R."/>
            <person name="Froufe H."/>
            <person name="Munoz-Merida A."/>
            <person name="Barroso C."/>
            <person name="Egas C."/>
        </authorList>
    </citation>
    <scope>NUCLEOTIDE SEQUENCE</scope>
    <source>
        <strain evidence="1">ON4</strain>
    </source>
</reference>
<accession>A0ABT7C9L2</accession>
<evidence type="ECO:0000313" key="2">
    <source>
        <dbReference type="Proteomes" id="UP001170379"/>
    </source>
</evidence>
<reference evidence="1" key="2">
    <citation type="journal article" date="2022" name="Sci. Rep.">
        <title>In silico prediction of the enzymes involved in the degradation of the herbicide molinate by Gulosibacter molinativorax ON4T.</title>
        <authorList>
            <person name="Lopes A.R."/>
            <person name="Bunin E."/>
            <person name="Viana A.T."/>
            <person name="Froufe H."/>
            <person name="Munoz-Merida A."/>
            <person name="Pinho D."/>
            <person name="Figueiredo J."/>
            <person name="Barroso C."/>
            <person name="Vaz-Moreira I."/>
            <person name="Bellanger X."/>
            <person name="Egas C."/>
            <person name="Nunes O.C."/>
        </authorList>
    </citation>
    <scope>NUCLEOTIDE SEQUENCE</scope>
    <source>
        <strain evidence="1">ON4</strain>
    </source>
</reference>
<dbReference type="InterPro" id="IPR036614">
    <property type="entry name" value="RusA-like_sf"/>
</dbReference>
<comment type="caution">
    <text evidence="1">The sequence shown here is derived from an EMBL/GenBank/DDBJ whole genome shotgun (WGS) entry which is preliminary data.</text>
</comment>
<dbReference type="Gene3D" id="3.30.1330.70">
    <property type="entry name" value="Holliday junction resolvase RusA"/>
    <property type="match status" value="1"/>
</dbReference>
<dbReference type="SUPFAM" id="SSF103084">
    <property type="entry name" value="Holliday junction resolvase RusA"/>
    <property type="match status" value="1"/>
</dbReference>
<dbReference type="InterPro" id="IPR008822">
    <property type="entry name" value="Endonuclease_RusA-like"/>
</dbReference>
<gene>
    <name evidence="1" type="ORF">C7K25_10415</name>
</gene>
<dbReference type="EMBL" id="PXVD01000016">
    <property type="protein sequence ID" value="MDJ1371775.1"/>
    <property type="molecule type" value="Genomic_DNA"/>
</dbReference>
<dbReference type="Proteomes" id="UP001170379">
    <property type="component" value="Unassembled WGS sequence"/>
</dbReference>
<organism evidence="1 2">
    <name type="scientific">Gulosibacter molinativorax</name>
    <dbReference type="NCBI Taxonomy" id="256821"/>
    <lineage>
        <taxon>Bacteria</taxon>
        <taxon>Bacillati</taxon>
        <taxon>Actinomycetota</taxon>
        <taxon>Actinomycetes</taxon>
        <taxon>Micrococcales</taxon>
        <taxon>Microbacteriaceae</taxon>
        <taxon>Gulosibacter</taxon>
    </lineage>
</organism>
<keyword evidence="2" id="KW-1185">Reference proteome</keyword>
<evidence type="ECO:0000313" key="1">
    <source>
        <dbReference type="EMBL" id="MDJ1371775.1"/>
    </source>
</evidence>
<dbReference type="RefSeq" id="WP_051266933.1">
    <property type="nucleotide sequence ID" value="NZ_CP028426.1"/>
</dbReference>
<proteinExistence type="predicted"/>
<sequence length="137" mass="15385">MITFRVDGVPIAQGSKSAYIAGNRAVMFDQKASRLNPWRKKVADAARATGVTHEAHAPLVVQIVFILPRGKTVKREHPTTKPDGDKTERAIWDALTQSGLIHDDAQIVEWSGRKRYQLANEEPGVVIRVYRIEEKEL</sequence>
<protein>
    <submittedName>
        <fullName evidence="1">RusA family crossover junction endodeoxyribonuclease</fullName>
    </submittedName>
</protein>
<dbReference type="Pfam" id="PF05866">
    <property type="entry name" value="RusA"/>
    <property type="match status" value="1"/>
</dbReference>